<feature type="chain" id="PRO_5041720872" description="Adhesion G-protein coupled receptor G4" evidence="8">
    <location>
        <begin position="28"/>
        <end position="1356"/>
    </location>
</feature>
<feature type="transmembrane region" description="Helical" evidence="7">
    <location>
        <begin position="1012"/>
        <end position="1031"/>
    </location>
</feature>
<dbReference type="GO" id="GO:0005886">
    <property type="term" value="C:plasma membrane"/>
    <property type="evidence" value="ECO:0007669"/>
    <property type="project" value="TreeGrafter"/>
</dbReference>
<dbReference type="FunFam" id="2.60.220.50:FF:000039">
    <property type="entry name" value="Adhesion G protein-coupled receptor G4b"/>
    <property type="match status" value="1"/>
</dbReference>
<dbReference type="InterPro" id="IPR013320">
    <property type="entry name" value="ConA-like_dom_sf"/>
</dbReference>
<protein>
    <recommendedName>
        <fullName evidence="13">Adhesion G-protein coupled receptor G4</fullName>
    </recommendedName>
</protein>
<evidence type="ECO:0000256" key="3">
    <source>
        <dbReference type="ARBA" id="ARBA00022729"/>
    </source>
</evidence>
<feature type="transmembrane region" description="Helical" evidence="7">
    <location>
        <begin position="1180"/>
        <end position="1201"/>
    </location>
</feature>
<evidence type="ECO:0000256" key="7">
    <source>
        <dbReference type="SAM" id="Phobius"/>
    </source>
</evidence>
<comment type="caution">
    <text evidence="11">The sequence shown here is derived from an EMBL/GenBank/DDBJ whole genome shotgun (WGS) entry which is preliminary data.</text>
</comment>
<dbReference type="CDD" id="cd15997">
    <property type="entry name" value="7tmB2_GPR112"/>
    <property type="match status" value="1"/>
</dbReference>
<dbReference type="PANTHER" id="PTHR12011">
    <property type="entry name" value="ADHESION G-PROTEIN COUPLED RECEPTOR"/>
    <property type="match status" value="1"/>
</dbReference>
<dbReference type="GO" id="GO:0004930">
    <property type="term" value="F:G protein-coupled receptor activity"/>
    <property type="evidence" value="ECO:0007669"/>
    <property type="project" value="InterPro"/>
</dbReference>
<dbReference type="Gene3D" id="2.60.220.50">
    <property type="match status" value="1"/>
</dbReference>
<feature type="domain" description="GAIN-B" evidence="9">
    <location>
        <begin position="781"/>
        <end position="966"/>
    </location>
</feature>
<evidence type="ECO:0000256" key="5">
    <source>
        <dbReference type="ARBA" id="ARBA00023136"/>
    </source>
</evidence>
<dbReference type="InterPro" id="IPR057244">
    <property type="entry name" value="GAIN_B"/>
</dbReference>
<dbReference type="InterPro" id="IPR000832">
    <property type="entry name" value="GPCR_2_secretin-like"/>
</dbReference>
<feature type="transmembrane region" description="Helical" evidence="7">
    <location>
        <begin position="1207"/>
        <end position="1229"/>
    </location>
</feature>
<keyword evidence="3 8" id="KW-0732">Signal</keyword>
<dbReference type="Pfam" id="PF00002">
    <property type="entry name" value="7tm_2"/>
    <property type="match status" value="1"/>
</dbReference>
<dbReference type="PROSITE" id="PS50261">
    <property type="entry name" value="G_PROTEIN_RECEP_F2_4"/>
    <property type="match status" value="1"/>
</dbReference>
<dbReference type="GO" id="GO:0007166">
    <property type="term" value="P:cell surface receptor signaling pathway"/>
    <property type="evidence" value="ECO:0007669"/>
    <property type="project" value="InterPro"/>
</dbReference>
<keyword evidence="12" id="KW-1185">Reference proteome</keyword>
<evidence type="ECO:0000259" key="10">
    <source>
        <dbReference type="PROSITE" id="PS50261"/>
    </source>
</evidence>
<proteinExistence type="predicted"/>
<reference evidence="11" key="1">
    <citation type="submission" date="2023-08" db="EMBL/GenBank/DDBJ databases">
        <title>Chromosome-level Genome Assembly of mud carp (Cirrhinus molitorella).</title>
        <authorList>
            <person name="Liu H."/>
        </authorList>
    </citation>
    <scope>NUCLEOTIDE SEQUENCE</scope>
    <source>
        <strain evidence="11">Prfri</strain>
        <tissue evidence="11">Muscle</tissue>
    </source>
</reference>
<keyword evidence="4 7" id="KW-1133">Transmembrane helix</keyword>
<feature type="transmembrane region" description="Helical" evidence="7">
    <location>
        <begin position="977"/>
        <end position="1000"/>
    </location>
</feature>
<evidence type="ECO:0000256" key="8">
    <source>
        <dbReference type="SAM" id="SignalP"/>
    </source>
</evidence>
<organism evidence="11 12">
    <name type="scientific">Cirrhinus molitorella</name>
    <name type="common">mud carp</name>
    <dbReference type="NCBI Taxonomy" id="172907"/>
    <lineage>
        <taxon>Eukaryota</taxon>
        <taxon>Metazoa</taxon>
        <taxon>Chordata</taxon>
        <taxon>Craniata</taxon>
        <taxon>Vertebrata</taxon>
        <taxon>Euteleostomi</taxon>
        <taxon>Actinopterygii</taxon>
        <taxon>Neopterygii</taxon>
        <taxon>Teleostei</taxon>
        <taxon>Ostariophysi</taxon>
        <taxon>Cypriniformes</taxon>
        <taxon>Cyprinidae</taxon>
        <taxon>Labeoninae</taxon>
        <taxon>Labeonini</taxon>
        <taxon>Cirrhinus</taxon>
    </lineage>
</organism>
<evidence type="ECO:0000313" key="12">
    <source>
        <dbReference type="Proteomes" id="UP001187343"/>
    </source>
</evidence>
<dbReference type="InterPro" id="IPR017981">
    <property type="entry name" value="GPCR_2-like_7TM"/>
</dbReference>
<feature type="transmembrane region" description="Helical" evidence="7">
    <location>
        <begin position="1082"/>
        <end position="1103"/>
    </location>
</feature>
<feature type="transmembrane region" description="Helical" evidence="7">
    <location>
        <begin position="1037"/>
        <end position="1070"/>
    </location>
</feature>
<feature type="signal peptide" evidence="8">
    <location>
        <begin position="1"/>
        <end position="27"/>
    </location>
</feature>
<keyword evidence="6" id="KW-1015">Disulfide bond</keyword>
<evidence type="ECO:0000313" key="11">
    <source>
        <dbReference type="EMBL" id="KAK2871134.1"/>
    </source>
</evidence>
<evidence type="ECO:0008006" key="13">
    <source>
        <dbReference type="Google" id="ProtNLM"/>
    </source>
</evidence>
<dbReference type="InterPro" id="IPR000203">
    <property type="entry name" value="GPS"/>
</dbReference>
<evidence type="ECO:0000256" key="4">
    <source>
        <dbReference type="ARBA" id="ARBA00022989"/>
    </source>
</evidence>
<dbReference type="SMART" id="SM00303">
    <property type="entry name" value="GPS"/>
    <property type="match status" value="1"/>
</dbReference>
<dbReference type="SUPFAM" id="SSF49899">
    <property type="entry name" value="Concanavalin A-like lectins/glucanases"/>
    <property type="match status" value="1"/>
</dbReference>
<dbReference type="EMBL" id="JAUYZG010000023">
    <property type="protein sequence ID" value="KAK2871134.1"/>
    <property type="molecule type" value="Genomic_DNA"/>
</dbReference>
<name>A0AA88TL42_9TELE</name>
<evidence type="ECO:0000256" key="6">
    <source>
        <dbReference type="ARBA" id="ARBA00023157"/>
    </source>
</evidence>
<dbReference type="Proteomes" id="UP001187343">
    <property type="component" value="Unassembled WGS sequence"/>
</dbReference>
<dbReference type="Gene3D" id="1.20.1070.10">
    <property type="entry name" value="Rhodopsin 7-helix transmembrane proteins"/>
    <property type="match status" value="1"/>
</dbReference>
<dbReference type="InterPro" id="IPR017983">
    <property type="entry name" value="GPCR_2_secretin-like_CS"/>
</dbReference>
<keyword evidence="2 7" id="KW-0812">Transmembrane</keyword>
<feature type="transmembrane region" description="Helical" evidence="7">
    <location>
        <begin position="1133"/>
        <end position="1159"/>
    </location>
</feature>
<sequence>MRMEKHNKQVQALFIFLILCIIPLEDGGSVNATSLWGKKVDFMKKDCGYLMLKNEYKIPAMDELSVCVNVRRKLSNSHWTAFTYRHPDKTSIEVGLKGRGPDLQIILFGRIWTNWDNLISLENWHSICMTWSKSMTEPKAYVNGTEVELKAQTKGLPLSPYCCSVAGGGTLTLAVAHDFVKNRISIETGTELKGSLSLFRVWGRVRSAEDINGMACTDGDILHWEERIWNKSPDCMPVKDVTQKCDWPYYEVKLVLIIMREDGNKTDIYDAREVAHQWLTKALEEFKLVPTYLHKVRVYPLGSVLTHSSGNAKRGIVQLRATSPGLSQFDCVAHLNVVPCADVGQMQDELMDILARRYIIDHYEIITDANFIFIYPLDDLLPDPVTNPPITSTESLPHITETLTTTVPQLTSLTTEIITNAKTTATTPIEVASTTELISSSTETTRMTTSTPFMETTLAESSTAVKETTVLPSITSPTLNTTTCSSTTAPEGNISESYFNVNLNATIDGSGDPKDIITTWLNETLSSKGIHVLHFKLLTPSTHAQKRSVETKSYKVDRKRSLLLVTSHSCVFHAEVTTSLNITETEKLIHALLDKPYMSGAVYIDAQPEQILVSYIEPCPEHSHQTRQGLFKWPQFGVQGIASLSCVGNPEKMAYRQCFLDANSNNAVWKSPDLGQCQVVVHSVSDMEDIAVTHDNAEDILIMIEDLVHENKDLDESDLSMVLDKLADVINVSVITPLLGEFIINITSDILESDNNLLPYTNSILNITESVGDQMFGFPGESLSLTASALAISVVNIDQGNFHNLTFGVSSTNKGLNPEIYINREPFDGTVAFISLPSEIQERFPFINNTSPRVLFQFYGVPTLFQIKNDPGGKKLNTFVVSVSVTNATGPIENLKEYVAVTLHHLTTKNKDQDVQCVYWDFNKNDGYGGWNPKGCWTYNSSSDYTTCLCDHMTHFGVLLDVSRTPIDEKNEQILTLITYMGCGVSSCFLGITVLTYTLLEKLRRDYPSKILLNLCLALLGLNLVFLLNSWISSFGIYGLCIAVAATLHYFLLTSFTWMGLGAVNMYFALVKVFNVYVPSYILKFCLLGWGIPLVICGLLVAVKRDAYGMNAMNDSQIALDDSEMFCWVQNDVVFYVSVVSYIAFILLCNGSIFLVVLIQIRNMQVNQPAGTRSGILKDLRAVASLTFLLGLTWSVAFLAWGPVKVFLLYLFSILNSLQGFFIFVFHCVMKENVRKQWRIHLCCGAFKLQEYSEWSQTATVVPKHKPNPPNTFPFMASVRSIKSNSTQSSTVSSESSQHQMTITRTDLGFVYENSLVIPRAGLTVLPYDTSPATANGIEFPARPWKNGFDTDIYPT</sequence>
<dbReference type="SUPFAM" id="SSF81321">
    <property type="entry name" value="Family A G protein-coupled receptor-like"/>
    <property type="match status" value="1"/>
</dbReference>
<keyword evidence="5 7" id="KW-0472">Membrane</keyword>
<evidence type="ECO:0000256" key="1">
    <source>
        <dbReference type="ARBA" id="ARBA00004141"/>
    </source>
</evidence>
<evidence type="ECO:0000259" key="9">
    <source>
        <dbReference type="PROSITE" id="PS50221"/>
    </source>
</evidence>
<dbReference type="PANTHER" id="PTHR12011:SF277">
    <property type="entry name" value="ADHESION G-PROTEIN COUPLED RECEPTOR G4"/>
    <property type="match status" value="1"/>
</dbReference>
<dbReference type="GO" id="GO:0007189">
    <property type="term" value="P:adenylate cyclase-activating G protein-coupled receptor signaling pathway"/>
    <property type="evidence" value="ECO:0007669"/>
    <property type="project" value="TreeGrafter"/>
</dbReference>
<dbReference type="FunFam" id="1.20.1070.10:FF:000043">
    <property type="entry name" value="adhesion G-protein coupled receptor G2 isoform X1"/>
    <property type="match status" value="1"/>
</dbReference>
<dbReference type="Pfam" id="PF01825">
    <property type="entry name" value="GPS"/>
    <property type="match status" value="1"/>
</dbReference>
<feature type="domain" description="G-protein coupled receptors family 2 profile 2" evidence="10">
    <location>
        <begin position="975"/>
        <end position="1231"/>
    </location>
</feature>
<dbReference type="PROSITE" id="PS50221">
    <property type="entry name" value="GAIN_B"/>
    <property type="match status" value="1"/>
</dbReference>
<dbReference type="Gene3D" id="2.60.120.200">
    <property type="match status" value="1"/>
</dbReference>
<evidence type="ECO:0000256" key="2">
    <source>
        <dbReference type="ARBA" id="ARBA00022692"/>
    </source>
</evidence>
<comment type="subcellular location">
    <subcellularLocation>
        <location evidence="1">Membrane</location>
        <topology evidence="1">Multi-pass membrane protein</topology>
    </subcellularLocation>
</comment>
<gene>
    <name evidence="11" type="ORF">Q8A67_023661</name>
</gene>
<dbReference type="InterPro" id="IPR046338">
    <property type="entry name" value="GAIN_dom_sf"/>
</dbReference>
<accession>A0AA88TL42</accession>
<dbReference type="PROSITE" id="PS00650">
    <property type="entry name" value="G_PROTEIN_RECEP_F2_2"/>
    <property type="match status" value="1"/>
</dbReference>